<name>A0A0K2D0C3_9CAUD</name>
<dbReference type="OrthoDB" id="8611at10239"/>
<gene>
    <name evidence="1" type="ORF">TSARBOMBA_171</name>
</gene>
<dbReference type="EMBL" id="KT224359">
    <property type="protein sequence ID" value="ALA13205.1"/>
    <property type="molecule type" value="Genomic_DNA"/>
</dbReference>
<reference evidence="1 2" key="1">
    <citation type="journal article" date="2015" name="Genome Announc.">
        <title>Complete Genome Sequence of Bacillus cereus Group Phage TsarBomba.</title>
        <authorList>
            <person name="Erill I."/>
            <person name="Caruso S.M."/>
        </authorList>
    </citation>
    <scope>NUCLEOTIDE SEQUENCE [LARGE SCALE GENOMIC DNA]</scope>
</reference>
<dbReference type="KEGG" id="vg:26633435"/>
<proteinExistence type="predicted"/>
<sequence>MSKINIEDYIGKKYNRFTIVSYAGVNKQGYKTFSCICECGTKKEVTLTKLKRGDTKSCGCLTLDRTKETNTKHGKRYTRLYNIWRGMKLRCDNENDPNYTNYGGRGITIYAEWYDFEAFYSWAVNNGYTDTLTIERVDVNKGYCPDNCIWANATAQARNRRSNKYVTLFDETKTLAEWLQDERTAMSRNIYNSRVKQGWSPEKALTTPVKKYKRHM</sequence>
<evidence type="ECO:0000313" key="2">
    <source>
        <dbReference type="Proteomes" id="UP000204602"/>
    </source>
</evidence>
<accession>A0A0K2D0C3</accession>
<organism evidence="1 2">
    <name type="scientific">Bacillus phage TsarBomba</name>
    <dbReference type="NCBI Taxonomy" id="1690456"/>
    <lineage>
        <taxon>Viruses</taxon>
        <taxon>Duplodnaviria</taxon>
        <taxon>Heunggongvirae</taxon>
        <taxon>Uroviricota</taxon>
        <taxon>Caudoviricetes</taxon>
        <taxon>Herelleviridae</taxon>
        <taxon>Bastillevirinae</taxon>
        <taxon>Tsarbombavirus</taxon>
        <taxon>Tsarbombavirus tsarbomba</taxon>
    </lineage>
</organism>
<evidence type="ECO:0008006" key="3">
    <source>
        <dbReference type="Google" id="ProtNLM"/>
    </source>
</evidence>
<protein>
    <recommendedName>
        <fullName evidence="3">HNH endonuclease</fullName>
    </recommendedName>
</protein>
<dbReference type="GeneID" id="26633435"/>
<evidence type="ECO:0000313" key="1">
    <source>
        <dbReference type="EMBL" id="ALA13205.1"/>
    </source>
</evidence>
<dbReference type="Proteomes" id="UP000204602">
    <property type="component" value="Segment"/>
</dbReference>
<dbReference type="RefSeq" id="YP_009206986.1">
    <property type="nucleotide sequence ID" value="NC_028890.1"/>
</dbReference>
<keyword evidence="2" id="KW-1185">Reference proteome</keyword>